<dbReference type="RefSeq" id="WP_126142676.1">
    <property type="nucleotide sequence ID" value="NZ_RXHU01000054.1"/>
</dbReference>
<comment type="caution">
    <text evidence="2">The sequence shown here is derived from an EMBL/GenBank/DDBJ whole genome shotgun (WGS) entry which is preliminary data.</text>
</comment>
<keyword evidence="3" id="KW-1185">Reference proteome</keyword>
<proteinExistence type="predicted"/>
<evidence type="ECO:0000256" key="1">
    <source>
        <dbReference type="SAM" id="Phobius"/>
    </source>
</evidence>
<evidence type="ECO:0000313" key="3">
    <source>
        <dbReference type="Proteomes" id="UP000276128"/>
    </source>
</evidence>
<name>A0A430JBI2_9BACL</name>
<protein>
    <submittedName>
        <fullName evidence="2">Uncharacterized protein</fullName>
    </submittedName>
</protein>
<dbReference type="Proteomes" id="UP000276128">
    <property type="component" value="Unassembled WGS sequence"/>
</dbReference>
<reference evidence="2 3" key="1">
    <citation type="submission" date="2018-12" db="EMBL/GenBank/DDBJ databases">
        <title>Bacillus ochoae sp. nov., Paenibacillus whitsoniae sp. nov., Paenibacillus spiritus sp. nov. Isolated from the Mars Exploration Rover during spacecraft assembly.</title>
        <authorList>
            <person name="Seuylemezian A."/>
            <person name="Vaishampayan P."/>
        </authorList>
    </citation>
    <scope>NUCLEOTIDE SEQUENCE [LARGE SCALE GENOMIC DNA]</scope>
    <source>
        <strain evidence="2 3">MER 54</strain>
    </source>
</reference>
<dbReference type="AlphaFoldDB" id="A0A430JBI2"/>
<feature type="transmembrane region" description="Helical" evidence="1">
    <location>
        <begin position="31"/>
        <end position="48"/>
    </location>
</feature>
<keyword evidence="1" id="KW-0472">Membrane</keyword>
<feature type="transmembrane region" description="Helical" evidence="1">
    <location>
        <begin position="54"/>
        <end position="72"/>
    </location>
</feature>
<dbReference type="EMBL" id="RXHU01000054">
    <property type="protein sequence ID" value="RTE08375.1"/>
    <property type="molecule type" value="Genomic_DNA"/>
</dbReference>
<accession>A0A430JBI2</accession>
<evidence type="ECO:0000313" key="2">
    <source>
        <dbReference type="EMBL" id="RTE08375.1"/>
    </source>
</evidence>
<keyword evidence="1" id="KW-1133">Transmembrane helix</keyword>
<keyword evidence="1" id="KW-0812">Transmembrane</keyword>
<dbReference type="OrthoDB" id="3171527at2"/>
<sequence>MKSAGKAAMDRIIIFSIAAVYIVQQLTHLEMLKLVVGCLVLVAIVLLLPNLKGVTFWLTVSFMVAGTILMFIQKVEASLWFESAGINVTIVTLFIFAPLFGIPVRIPEYVEAQRYS</sequence>
<gene>
    <name evidence="2" type="ORF">EJQ19_18315</name>
</gene>
<feature type="transmembrane region" description="Helical" evidence="1">
    <location>
        <begin position="84"/>
        <end position="106"/>
    </location>
</feature>
<organism evidence="2 3">
    <name type="scientific">Paenibacillus whitsoniae</name>
    <dbReference type="NCBI Taxonomy" id="2496558"/>
    <lineage>
        <taxon>Bacteria</taxon>
        <taxon>Bacillati</taxon>
        <taxon>Bacillota</taxon>
        <taxon>Bacilli</taxon>
        <taxon>Bacillales</taxon>
        <taxon>Paenibacillaceae</taxon>
        <taxon>Paenibacillus</taxon>
    </lineage>
</organism>